<evidence type="ECO:0000256" key="1">
    <source>
        <dbReference type="ARBA" id="ARBA00022723"/>
    </source>
</evidence>
<reference evidence="6" key="1">
    <citation type="journal article" date="2021" name="bioRxiv">
        <title>Whole Genome Assembly and Annotation of Northern Wild Rice, Zizania palustris L., Supports a Whole Genome Duplication in the Zizania Genus.</title>
        <authorList>
            <person name="Haas M."/>
            <person name="Kono T."/>
            <person name="Macchietto M."/>
            <person name="Millas R."/>
            <person name="McGilp L."/>
            <person name="Shao M."/>
            <person name="Duquette J."/>
            <person name="Hirsch C.N."/>
            <person name="Kimball J."/>
        </authorList>
    </citation>
    <scope>NUCLEOTIDE SEQUENCE</scope>
    <source>
        <tissue evidence="6">Fresh leaf tissue</tissue>
    </source>
</reference>
<evidence type="ECO:0000256" key="4">
    <source>
        <dbReference type="ARBA" id="ARBA00023004"/>
    </source>
</evidence>
<feature type="domain" description="Homogentisate 1,2-dioxygenase N-terminal" evidence="5">
    <location>
        <begin position="85"/>
        <end position="219"/>
    </location>
</feature>
<accession>A0A8J6BUV3</accession>
<dbReference type="GO" id="GO:0006570">
    <property type="term" value="P:tyrosine metabolic process"/>
    <property type="evidence" value="ECO:0007669"/>
    <property type="project" value="InterPro"/>
</dbReference>
<dbReference type="GO" id="GO:0004411">
    <property type="term" value="F:homogentisate 1,2-dioxygenase activity"/>
    <property type="evidence" value="ECO:0007669"/>
    <property type="project" value="InterPro"/>
</dbReference>
<dbReference type="InterPro" id="IPR005708">
    <property type="entry name" value="Homogentis_dOase"/>
</dbReference>
<dbReference type="Pfam" id="PF20510">
    <property type="entry name" value="HgmA_N"/>
    <property type="match status" value="2"/>
</dbReference>
<dbReference type="PANTHER" id="PTHR11056">
    <property type="entry name" value="HOMOGENTISATE 1,2-DIOXYGENASE"/>
    <property type="match status" value="1"/>
</dbReference>
<evidence type="ECO:0000259" key="5">
    <source>
        <dbReference type="Pfam" id="PF20510"/>
    </source>
</evidence>
<feature type="domain" description="Homogentisate 1,2-dioxygenase N-terminal" evidence="5">
    <location>
        <begin position="24"/>
        <end position="84"/>
    </location>
</feature>
<keyword evidence="7" id="KW-1185">Reference proteome</keyword>
<keyword evidence="2" id="KW-0223">Dioxygenase</keyword>
<dbReference type="OrthoDB" id="1689029at2759"/>
<reference evidence="6" key="2">
    <citation type="submission" date="2021-02" db="EMBL/GenBank/DDBJ databases">
        <authorList>
            <person name="Kimball J.A."/>
            <person name="Haas M.W."/>
            <person name="Macchietto M."/>
            <person name="Kono T."/>
            <person name="Duquette J."/>
            <person name="Shao M."/>
        </authorList>
    </citation>
    <scope>NUCLEOTIDE SEQUENCE</scope>
    <source>
        <tissue evidence="6">Fresh leaf tissue</tissue>
    </source>
</reference>
<comment type="caution">
    <text evidence="6">The sequence shown here is derived from an EMBL/GenBank/DDBJ whole genome shotgun (WGS) entry which is preliminary data.</text>
</comment>
<proteinExistence type="predicted"/>
<dbReference type="Proteomes" id="UP000729402">
    <property type="component" value="Unassembled WGS sequence"/>
</dbReference>
<dbReference type="GO" id="GO:0046872">
    <property type="term" value="F:metal ion binding"/>
    <property type="evidence" value="ECO:0007669"/>
    <property type="project" value="UniProtKB-KW"/>
</dbReference>
<dbReference type="GO" id="GO:0005737">
    <property type="term" value="C:cytoplasm"/>
    <property type="evidence" value="ECO:0007669"/>
    <property type="project" value="TreeGrafter"/>
</dbReference>
<dbReference type="AlphaFoldDB" id="A0A8J6BUV3"/>
<organism evidence="6 7">
    <name type="scientific">Zizania palustris</name>
    <name type="common">Northern wild rice</name>
    <dbReference type="NCBI Taxonomy" id="103762"/>
    <lineage>
        <taxon>Eukaryota</taxon>
        <taxon>Viridiplantae</taxon>
        <taxon>Streptophyta</taxon>
        <taxon>Embryophyta</taxon>
        <taxon>Tracheophyta</taxon>
        <taxon>Spermatophyta</taxon>
        <taxon>Magnoliopsida</taxon>
        <taxon>Liliopsida</taxon>
        <taxon>Poales</taxon>
        <taxon>Poaceae</taxon>
        <taxon>BOP clade</taxon>
        <taxon>Oryzoideae</taxon>
        <taxon>Oryzeae</taxon>
        <taxon>Zizaniinae</taxon>
        <taxon>Zizania</taxon>
    </lineage>
</organism>
<keyword evidence="4" id="KW-0408">Iron</keyword>
<dbReference type="InterPro" id="IPR046452">
    <property type="entry name" value="HgmA_N"/>
</dbReference>
<dbReference type="PANTHER" id="PTHR11056:SF0">
    <property type="entry name" value="HOMOGENTISATE 1,2-DIOXYGENASE"/>
    <property type="match status" value="1"/>
</dbReference>
<evidence type="ECO:0000256" key="2">
    <source>
        <dbReference type="ARBA" id="ARBA00022964"/>
    </source>
</evidence>
<evidence type="ECO:0000313" key="6">
    <source>
        <dbReference type="EMBL" id="KAG8094151.1"/>
    </source>
</evidence>
<evidence type="ECO:0000256" key="3">
    <source>
        <dbReference type="ARBA" id="ARBA00023002"/>
    </source>
</evidence>
<name>A0A8J6BUV3_ZIZPA</name>
<dbReference type="CDD" id="cd07000">
    <property type="entry name" value="cupin_HGO_N"/>
    <property type="match status" value="1"/>
</dbReference>
<protein>
    <recommendedName>
        <fullName evidence="5">Homogentisate 1,2-dioxygenase N-terminal domain-containing protein</fullName>
    </recommendedName>
</protein>
<sequence>MASPRRKQQQHGDGDGDDDSYSFRYLSGLGNSFTSEAVPGSLPGAQNSPLVCPLGLYAEQLSGTPFTAPRARNLRTWLYRIKPSLRWAPADVPQAPPLDFIDGLYTVCGAGSSFLRHGYAVHMYAANKSMDGCAFCNADGDFLIVPQQGKLLVTTECGKLLVPPGEIVVIPQGFRFAVDLPDGPSRGYVSEIFGTHFQLPDLGPIGANGLASARDFLPPQHGLSKPTAPDTR</sequence>
<gene>
    <name evidence="6" type="ORF">GUJ93_ZPchr0012g18909</name>
</gene>
<evidence type="ECO:0000313" key="7">
    <source>
        <dbReference type="Proteomes" id="UP000729402"/>
    </source>
</evidence>
<keyword evidence="3" id="KW-0560">Oxidoreductase</keyword>
<keyword evidence="1" id="KW-0479">Metal-binding</keyword>
<dbReference type="GO" id="GO:0006559">
    <property type="term" value="P:L-phenylalanine catabolic process"/>
    <property type="evidence" value="ECO:0007669"/>
    <property type="project" value="InterPro"/>
</dbReference>
<dbReference type="EMBL" id="JAAALK010000080">
    <property type="protein sequence ID" value="KAG8094151.1"/>
    <property type="molecule type" value="Genomic_DNA"/>
</dbReference>